<dbReference type="PANTHER" id="PTHR43584">
    <property type="entry name" value="NUCLEOTIDYL TRANSFERASE"/>
    <property type="match status" value="1"/>
</dbReference>
<dbReference type="InterPro" id="IPR050065">
    <property type="entry name" value="GlmU-like"/>
</dbReference>
<sequence length="207" mass="24203">MIESVITKLLANQIEEIYVVVGYLKEKFAFLSEKYPNLKLIENPYYDKANNISSLYVAREVLNEDLVILDGDQIIVNQKILQRDFNQSGYLCSFAEESNEWLLQLDKKNQITSCQREGGSNGWRLYSVSYWAKSDALKLQKQVTMDFTQNKITDVYWDDIAMFMHKQDYALRGYKIDEGDLKEIDNLKELVQEDAHYAEVLNKELTK</sequence>
<comment type="caution">
    <text evidence="3">The sequence shown here is derived from an EMBL/GenBank/DDBJ whole genome shotgun (WGS) entry which is preliminary data.</text>
</comment>
<evidence type="ECO:0000313" key="4">
    <source>
        <dbReference type="Proteomes" id="UP000018559"/>
    </source>
</evidence>
<dbReference type="Proteomes" id="UP000018559">
    <property type="component" value="Unassembled WGS sequence"/>
</dbReference>
<dbReference type="PATRIC" id="fig|1392007.3.peg.840"/>
<dbReference type="Gene3D" id="3.90.550.10">
    <property type="entry name" value="Spore Coat Polysaccharide Biosynthesis Protein SpsA, Chain A"/>
    <property type="match status" value="1"/>
</dbReference>
<name>V7HYL8_9LACO</name>
<dbReference type="GO" id="GO:0016779">
    <property type="term" value="F:nucleotidyltransferase activity"/>
    <property type="evidence" value="ECO:0007669"/>
    <property type="project" value="UniProtKB-KW"/>
</dbReference>
<evidence type="ECO:0008006" key="5">
    <source>
        <dbReference type="Google" id="ProtNLM"/>
    </source>
</evidence>
<dbReference type="AlphaFoldDB" id="V7HYL8"/>
<protein>
    <recommendedName>
        <fullName evidence="5">Choline kinase</fullName>
    </recommendedName>
</protein>
<keyword evidence="4" id="KW-1185">Reference proteome</keyword>
<accession>V7HYL8</accession>
<proteinExistence type="predicted"/>
<keyword evidence="1" id="KW-0808">Transferase</keyword>
<dbReference type="SUPFAM" id="SSF53448">
    <property type="entry name" value="Nucleotide-diphospho-sugar transferases"/>
    <property type="match status" value="1"/>
</dbReference>
<evidence type="ECO:0000313" key="3">
    <source>
        <dbReference type="EMBL" id="ETA74318.1"/>
    </source>
</evidence>
<dbReference type="EMBL" id="AWWH01000096">
    <property type="protein sequence ID" value="ETA74318.1"/>
    <property type="molecule type" value="Genomic_DNA"/>
</dbReference>
<keyword evidence="2" id="KW-0548">Nucleotidyltransferase</keyword>
<organism evidence="3 4">
    <name type="scientific">Ligilactobacillus equi DPC 6820</name>
    <dbReference type="NCBI Taxonomy" id="1392007"/>
    <lineage>
        <taxon>Bacteria</taxon>
        <taxon>Bacillati</taxon>
        <taxon>Bacillota</taxon>
        <taxon>Bacilli</taxon>
        <taxon>Lactobacillales</taxon>
        <taxon>Lactobacillaceae</taxon>
        <taxon>Ligilactobacillus</taxon>
    </lineage>
</organism>
<gene>
    <name evidence="3" type="ORF">LEQ_1914</name>
</gene>
<dbReference type="PANTHER" id="PTHR43584:SF5">
    <property type="entry name" value="PROTEIN LICC"/>
    <property type="match status" value="1"/>
</dbReference>
<evidence type="ECO:0000256" key="2">
    <source>
        <dbReference type="ARBA" id="ARBA00022695"/>
    </source>
</evidence>
<evidence type="ECO:0000256" key="1">
    <source>
        <dbReference type="ARBA" id="ARBA00022679"/>
    </source>
</evidence>
<dbReference type="InterPro" id="IPR029044">
    <property type="entry name" value="Nucleotide-diphossugar_trans"/>
</dbReference>
<reference evidence="3 4" key="1">
    <citation type="journal article" date="2014" name="Genome Announc.">
        <title>The Genome of the Predominant Equine Lactobacillus Species, Lactobacillus equi, Is Reflective of Its Lifestyle Adaptations to an Herbivorous Host.</title>
        <authorList>
            <person name="O'Donnell M.M."/>
            <person name="Harris H.M."/>
            <person name="O'Toole P.W."/>
            <person name="Ross R.P."/>
        </authorList>
    </citation>
    <scope>NUCLEOTIDE SEQUENCE [LARGE SCALE GENOMIC DNA]</scope>
    <source>
        <strain evidence="3 4">DPC 6820</strain>
    </source>
</reference>